<keyword evidence="1" id="KW-0812">Transmembrane</keyword>
<dbReference type="STRING" id="91928.A0A0D2BGS3"/>
<dbReference type="OrthoDB" id="3365267at2759"/>
<dbReference type="VEuPathDB" id="FungiDB:PV08_11463"/>
<dbReference type="HOGENOM" id="CLU_110344_0_0_1"/>
<evidence type="ECO:0000313" key="3">
    <source>
        <dbReference type="Proteomes" id="UP000053328"/>
    </source>
</evidence>
<keyword evidence="1" id="KW-1133">Transmembrane helix</keyword>
<keyword evidence="3" id="KW-1185">Reference proteome</keyword>
<proteinExistence type="predicted"/>
<feature type="transmembrane region" description="Helical" evidence="1">
    <location>
        <begin position="111"/>
        <end position="133"/>
    </location>
</feature>
<reference evidence="2 3" key="1">
    <citation type="submission" date="2015-01" db="EMBL/GenBank/DDBJ databases">
        <title>The Genome Sequence of Exophiala spinifera CBS89968.</title>
        <authorList>
            <consortium name="The Broad Institute Genomics Platform"/>
            <person name="Cuomo C."/>
            <person name="de Hoog S."/>
            <person name="Gorbushina A."/>
            <person name="Stielow B."/>
            <person name="Teixiera M."/>
            <person name="Abouelleil A."/>
            <person name="Chapman S.B."/>
            <person name="Priest M."/>
            <person name="Young S.K."/>
            <person name="Wortman J."/>
            <person name="Nusbaum C."/>
            <person name="Birren B."/>
        </authorList>
    </citation>
    <scope>NUCLEOTIDE SEQUENCE [LARGE SCALE GENOMIC DNA]</scope>
    <source>
        <strain evidence="2 3">CBS 89968</strain>
    </source>
</reference>
<protein>
    <submittedName>
        <fullName evidence="2">Uncharacterized protein</fullName>
    </submittedName>
</protein>
<organism evidence="2 3">
    <name type="scientific">Exophiala spinifera</name>
    <dbReference type="NCBI Taxonomy" id="91928"/>
    <lineage>
        <taxon>Eukaryota</taxon>
        <taxon>Fungi</taxon>
        <taxon>Dikarya</taxon>
        <taxon>Ascomycota</taxon>
        <taxon>Pezizomycotina</taxon>
        <taxon>Eurotiomycetes</taxon>
        <taxon>Chaetothyriomycetidae</taxon>
        <taxon>Chaetothyriales</taxon>
        <taxon>Herpotrichiellaceae</taxon>
        <taxon>Exophiala</taxon>
    </lineage>
</organism>
<accession>A0A0D2BGS3</accession>
<dbReference type="AlphaFoldDB" id="A0A0D2BGS3"/>
<feature type="transmembrane region" description="Helical" evidence="1">
    <location>
        <begin position="44"/>
        <end position="64"/>
    </location>
</feature>
<sequence>MSSQSFAVLRRTGGEELEKLAEEHFKHDLRDEDRDVVKRAASKVSTHAVIGSLVGVGLGSYLAYRVRANRRAFYEAFRATEKPTHVRFADGREEPIPDVTPLLQPSRLGDALTFTFFGIAGLFLGGETGLLTGTWSARRTLQKNPDTRARVEQAYRSFRADALRKQIEELEAGTSKKSDSLLW</sequence>
<gene>
    <name evidence="2" type="ORF">PV08_11463</name>
</gene>
<dbReference type="EMBL" id="KN847500">
    <property type="protein sequence ID" value="KIW10499.1"/>
    <property type="molecule type" value="Genomic_DNA"/>
</dbReference>
<evidence type="ECO:0000256" key="1">
    <source>
        <dbReference type="SAM" id="Phobius"/>
    </source>
</evidence>
<name>A0A0D2BGS3_9EURO</name>
<dbReference type="Proteomes" id="UP000053328">
    <property type="component" value="Unassembled WGS sequence"/>
</dbReference>
<dbReference type="RefSeq" id="XP_016230715.1">
    <property type="nucleotide sequence ID" value="XM_016385771.1"/>
</dbReference>
<keyword evidence="1" id="KW-0472">Membrane</keyword>
<dbReference type="GeneID" id="27338546"/>
<evidence type="ECO:0000313" key="2">
    <source>
        <dbReference type="EMBL" id="KIW10499.1"/>
    </source>
</evidence>